<accession>A0A7Z7NM46</accession>
<dbReference type="Proteomes" id="UP000257139">
    <property type="component" value="Chromosome CBM2594_a"/>
</dbReference>
<comment type="caution">
    <text evidence="1">The sequence shown here is derived from an EMBL/GenBank/DDBJ whole genome shotgun (WGS) entry which is preliminary data.</text>
</comment>
<gene>
    <name evidence="1" type="ORF">CBM2594_A90002</name>
</gene>
<reference evidence="1" key="1">
    <citation type="submission" date="2018-01" db="EMBL/GenBank/DDBJ databases">
        <authorList>
            <person name="Clerissi C."/>
        </authorList>
    </citation>
    <scope>NUCLEOTIDE SEQUENCE [LARGE SCALE GENOMIC DNA]</scope>
    <source>
        <strain evidence="1">Cupriavidus taiwanensis STM 6021</strain>
    </source>
</reference>
<organism evidence="1">
    <name type="scientific">Cupriavidus taiwanensis</name>
    <dbReference type="NCBI Taxonomy" id="164546"/>
    <lineage>
        <taxon>Bacteria</taxon>
        <taxon>Pseudomonadati</taxon>
        <taxon>Pseudomonadota</taxon>
        <taxon>Betaproteobacteria</taxon>
        <taxon>Burkholderiales</taxon>
        <taxon>Burkholderiaceae</taxon>
        <taxon>Cupriavidus</taxon>
    </lineage>
</organism>
<proteinExistence type="predicted"/>
<dbReference type="EMBL" id="OGUU01000013">
    <property type="protein sequence ID" value="SPC20069.1"/>
    <property type="molecule type" value="Genomic_DNA"/>
</dbReference>
<sequence length="46" mass="5091">MLSSKDAFSTSESTESKFASTAGDMFAQDFFNTTINPRISTTMMKE</sequence>
<evidence type="ECO:0000313" key="1">
    <source>
        <dbReference type="EMBL" id="SPC20069.1"/>
    </source>
</evidence>
<protein>
    <submittedName>
        <fullName evidence="1">Uncharacterized protein</fullName>
    </submittedName>
</protein>
<name>A0A7Z7NM46_9BURK</name>
<dbReference type="AlphaFoldDB" id="A0A7Z7NM46"/>